<evidence type="ECO:0000313" key="1">
    <source>
        <dbReference type="EMBL" id="KAK3697712.1"/>
    </source>
</evidence>
<reference evidence="1" key="1">
    <citation type="submission" date="2023-07" db="EMBL/GenBank/DDBJ databases">
        <title>Black Yeasts Isolated from many extreme environments.</title>
        <authorList>
            <person name="Coleine C."/>
            <person name="Stajich J.E."/>
            <person name="Selbmann L."/>
        </authorList>
    </citation>
    <scope>NUCLEOTIDE SEQUENCE</scope>
    <source>
        <strain evidence="1">CCFEE 5714</strain>
    </source>
</reference>
<sequence length="247" mass="24127">MAFIMNWAEDKIATYAKTGIQAGGTLAGNAVGGVGGLVESAGQSAAKGVQGGIGGVGGYINNYGNKVKGSMAADGPVSSAQKKTAVKPSAPTAAQKSLPTTAGAKKALPSTGGAQKALPAASQRPNASTSQGARPNTGGVQKPTQNSRVSAPSNNARTAGRVPASRPSAASSGAATGKVSISSESRPKVGGAQKPFKSSMGPKSKPDPSNMLGVGNTNKGPAKSPAKPSAGDPLGMGDDLMSMGKKK</sequence>
<dbReference type="Proteomes" id="UP001281147">
    <property type="component" value="Unassembled WGS sequence"/>
</dbReference>
<organism evidence="1 2">
    <name type="scientific">Vermiconidia calcicola</name>
    <dbReference type="NCBI Taxonomy" id="1690605"/>
    <lineage>
        <taxon>Eukaryota</taxon>
        <taxon>Fungi</taxon>
        <taxon>Dikarya</taxon>
        <taxon>Ascomycota</taxon>
        <taxon>Pezizomycotina</taxon>
        <taxon>Dothideomycetes</taxon>
        <taxon>Dothideomycetidae</taxon>
        <taxon>Mycosphaerellales</taxon>
        <taxon>Extremaceae</taxon>
        <taxon>Vermiconidia</taxon>
    </lineage>
</organism>
<name>A0ACC3MKM4_9PEZI</name>
<comment type="caution">
    <text evidence="1">The sequence shown here is derived from an EMBL/GenBank/DDBJ whole genome shotgun (WGS) entry which is preliminary data.</text>
</comment>
<evidence type="ECO:0000313" key="2">
    <source>
        <dbReference type="Proteomes" id="UP001281147"/>
    </source>
</evidence>
<accession>A0ACC3MKM4</accession>
<dbReference type="EMBL" id="JAUTXU010000221">
    <property type="protein sequence ID" value="KAK3697712.1"/>
    <property type="molecule type" value="Genomic_DNA"/>
</dbReference>
<keyword evidence="2" id="KW-1185">Reference proteome</keyword>
<gene>
    <name evidence="1" type="ORF">LTR37_017294</name>
</gene>
<proteinExistence type="predicted"/>
<protein>
    <submittedName>
        <fullName evidence="1">Uncharacterized protein</fullName>
    </submittedName>
</protein>